<accession>A0ABR9VQP8</accession>
<dbReference type="Pfam" id="PF03968">
    <property type="entry name" value="LptD_N"/>
    <property type="match status" value="1"/>
</dbReference>
<keyword evidence="4" id="KW-1185">Reference proteome</keyword>
<dbReference type="EMBL" id="JADEVV010000010">
    <property type="protein sequence ID" value="MBE9253233.1"/>
    <property type="molecule type" value="Genomic_DNA"/>
</dbReference>
<protein>
    <submittedName>
        <fullName evidence="3">LptA/OstA family protein</fullName>
    </submittedName>
</protein>
<proteinExistence type="predicted"/>
<evidence type="ECO:0000256" key="1">
    <source>
        <dbReference type="SAM" id="MobiDB-lite"/>
    </source>
</evidence>
<reference evidence="3 4" key="1">
    <citation type="submission" date="2020-10" db="EMBL/GenBank/DDBJ databases">
        <authorList>
            <person name="Castelo-Branco R."/>
            <person name="Eusebio N."/>
            <person name="Adriana R."/>
            <person name="Vieira A."/>
            <person name="Brugerolle De Fraissinette N."/>
            <person name="Rezende De Castro R."/>
            <person name="Schneider M.P."/>
            <person name="Vasconcelos V."/>
            <person name="Leao P.N."/>
        </authorList>
    </citation>
    <scope>NUCLEOTIDE SEQUENCE [LARGE SCALE GENOMIC DNA]</scope>
    <source>
        <strain evidence="3 4">LEGE 00031</strain>
    </source>
</reference>
<dbReference type="InterPro" id="IPR005653">
    <property type="entry name" value="OstA-like_N"/>
</dbReference>
<evidence type="ECO:0000313" key="3">
    <source>
        <dbReference type="EMBL" id="MBE9253233.1"/>
    </source>
</evidence>
<evidence type="ECO:0000259" key="2">
    <source>
        <dbReference type="Pfam" id="PF03968"/>
    </source>
</evidence>
<sequence length="178" mass="19207">MVRLPMVFPQHFSPSRLLSRHWGWLAIAVAALGSLTSLPVNNNSSVVAQTAPSSPMTVRSDIQEANSQTGVVTARGNVQVYYPARNLQATAAQAQYFSQERRLVLSGNVYVLQDGNSMRAETMTYLVDEGRFVANPEANQQVESIYLVEESQNPAGPSPTGPNPLPGDTLPDLPPLGS</sequence>
<organism evidence="3 4">
    <name type="scientific">Synechocystis salina LEGE 00031</name>
    <dbReference type="NCBI Taxonomy" id="1828736"/>
    <lineage>
        <taxon>Bacteria</taxon>
        <taxon>Bacillati</taxon>
        <taxon>Cyanobacteriota</taxon>
        <taxon>Cyanophyceae</taxon>
        <taxon>Synechococcales</taxon>
        <taxon>Merismopediaceae</taxon>
        <taxon>Synechocystis</taxon>
    </lineage>
</organism>
<dbReference type="RefSeq" id="WP_190598612.1">
    <property type="nucleotide sequence ID" value="NZ_JADEVV010000010.1"/>
</dbReference>
<evidence type="ECO:0000313" key="4">
    <source>
        <dbReference type="Proteomes" id="UP000658720"/>
    </source>
</evidence>
<comment type="caution">
    <text evidence="3">The sequence shown here is derived from an EMBL/GenBank/DDBJ whole genome shotgun (WGS) entry which is preliminary data.</text>
</comment>
<name>A0ABR9VQP8_9SYNC</name>
<feature type="compositionally biased region" description="Pro residues" evidence="1">
    <location>
        <begin position="156"/>
        <end position="165"/>
    </location>
</feature>
<feature type="region of interest" description="Disordered" evidence="1">
    <location>
        <begin position="148"/>
        <end position="178"/>
    </location>
</feature>
<dbReference type="Gene3D" id="2.60.450.10">
    <property type="entry name" value="Lipopolysaccharide (LPS) transport protein A like domain"/>
    <property type="match status" value="1"/>
</dbReference>
<dbReference type="Proteomes" id="UP000658720">
    <property type="component" value="Unassembled WGS sequence"/>
</dbReference>
<gene>
    <name evidence="3" type="ORF">IQ217_05015</name>
</gene>
<feature type="domain" description="Organic solvent tolerance-like N-terminal" evidence="2">
    <location>
        <begin position="66"/>
        <end position="130"/>
    </location>
</feature>